<sequence>MATVSGYVLESRMLSSTDPLPRLPRRMLVAGVSGSGKTSLAGRTAALLGIPYTELDSLFHGPNWEPRADFAADVERLTAAPSWATEWQYSAMRPLLAQRADTLLWLDFPMPVSMGRLIRRTVQRRLRRVELWNGNFEGPLWSIFNNPDHIIRWGWRTRNSLRKVVPELEHEHPGLQVVRLSRPKDVEVWIGMLERRVASGEQLQP</sequence>
<proteinExistence type="predicted"/>
<dbReference type="EMBL" id="FNTV01000001">
    <property type="protein sequence ID" value="SEF00117.1"/>
    <property type="molecule type" value="Genomic_DNA"/>
</dbReference>
<dbReference type="PANTHER" id="PTHR37816:SF1">
    <property type="entry name" value="TOXIN"/>
    <property type="match status" value="1"/>
</dbReference>
<evidence type="ECO:0000313" key="1">
    <source>
        <dbReference type="EMBL" id="SEF00117.1"/>
    </source>
</evidence>
<dbReference type="SUPFAM" id="SSF52540">
    <property type="entry name" value="P-loop containing nucleoside triphosphate hydrolases"/>
    <property type="match status" value="1"/>
</dbReference>
<accession>A0A1H5NH09</accession>
<keyword evidence="1" id="KW-0808">Transferase</keyword>
<dbReference type="Proteomes" id="UP000182725">
    <property type="component" value="Unassembled WGS sequence"/>
</dbReference>
<name>A0A1H5NH09_9MICC</name>
<dbReference type="PANTHER" id="PTHR37816">
    <property type="entry name" value="YALI0E33011P"/>
    <property type="match status" value="1"/>
</dbReference>
<organism evidence="1 2">
    <name type="scientific">Arthrobacter alpinus</name>
    <dbReference type="NCBI Taxonomy" id="656366"/>
    <lineage>
        <taxon>Bacteria</taxon>
        <taxon>Bacillati</taxon>
        <taxon>Actinomycetota</taxon>
        <taxon>Actinomycetes</taxon>
        <taxon>Micrococcales</taxon>
        <taxon>Micrococcaceae</taxon>
        <taxon>Arthrobacter</taxon>
    </lineage>
</organism>
<reference evidence="1 2" key="1">
    <citation type="submission" date="2016-10" db="EMBL/GenBank/DDBJ databases">
        <authorList>
            <person name="de Groot N.N."/>
        </authorList>
    </citation>
    <scope>NUCLEOTIDE SEQUENCE [LARGE SCALE GENOMIC DNA]</scope>
    <source>
        <strain evidence="1 2">DSM 22274</strain>
    </source>
</reference>
<evidence type="ECO:0000313" key="2">
    <source>
        <dbReference type="Proteomes" id="UP000182725"/>
    </source>
</evidence>
<dbReference type="AlphaFoldDB" id="A0A1H5NH09"/>
<protein>
    <submittedName>
        <fullName evidence="1">Adenylate kinase</fullName>
    </submittedName>
</protein>
<dbReference type="GO" id="GO:0016301">
    <property type="term" value="F:kinase activity"/>
    <property type="evidence" value="ECO:0007669"/>
    <property type="project" value="UniProtKB-KW"/>
</dbReference>
<gene>
    <name evidence="1" type="ORF">SAMN04489740_3647</name>
</gene>
<dbReference type="Gene3D" id="3.40.50.300">
    <property type="entry name" value="P-loop containing nucleotide triphosphate hydrolases"/>
    <property type="match status" value="1"/>
</dbReference>
<dbReference type="InterPro" id="IPR052922">
    <property type="entry name" value="Cytidylate_Kinase-2"/>
</dbReference>
<keyword evidence="1" id="KW-0418">Kinase</keyword>
<dbReference type="InterPro" id="IPR027417">
    <property type="entry name" value="P-loop_NTPase"/>
</dbReference>